<evidence type="ECO:0000313" key="1">
    <source>
        <dbReference type="EMBL" id="DAG05332.1"/>
    </source>
</evidence>
<organism evidence="1">
    <name type="scientific">Siphoviridae sp. ctF2K4</name>
    <dbReference type="NCBI Taxonomy" id="2825401"/>
    <lineage>
        <taxon>Viruses</taxon>
        <taxon>Duplodnaviria</taxon>
        <taxon>Heunggongvirae</taxon>
        <taxon>Uroviricota</taxon>
        <taxon>Caudoviricetes</taxon>
    </lineage>
</organism>
<name>A0A8S5VF35_9CAUD</name>
<sequence>MQEMPLEIAKWTELKFPEGRRFLKDDAPEDIRRAAIEWERDFNRKTARRRIVNIDI</sequence>
<dbReference type="EMBL" id="BK016256">
    <property type="protein sequence ID" value="DAG05332.1"/>
    <property type="molecule type" value="Genomic_DNA"/>
</dbReference>
<accession>A0A8S5VF35</accession>
<proteinExistence type="predicted"/>
<protein>
    <submittedName>
        <fullName evidence="1">Uncharacterized protein</fullName>
    </submittedName>
</protein>
<reference evidence="1" key="1">
    <citation type="journal article" date="2021" name="Proc. Natl. Acad. Sci. U.S.A.">
        <title>A Catalog of Tens of Thousands of Viruses from Human Metagenomes Reveals Hidden Associations with Chronic Diseases.</title>
        <authorList>
            <person name="Tisza M.J."/>
            <person name="Buck C.B."/>
        </authorList>
    </citation>
    <scope>NUCLEOTIDE SEQUENCE</scope>
    <source>
        <strain evidence="1">CtF2K4</strain>
    </source>
</reference>